<organism evidence="3 4">
    <name type="scientific">Pontixanthobacter aquaemixtae</name>
    <dbReference type="NCBI Taxonomy" id="1958940"/>
    <lineage>
        <taxon>Bacteria</taxon>
        <taxon>Pseudomonadati</taxon>
        <taxon>Pseudomonadota</taxon>
        <taxon>Alphaproteobacteria</taxon>
        <taxon>Sphingomonadales</taxon>
        <taxon>Erythrobacteraceae</taxon>
        <taxon>Pontixanthobacter</taxon>
    </lineage>
</organism>
<name>A0A844ZVU9_9SPHN</name>
<feature type="signal peptide" evidence="1">
    <location>
        <begin position="1"/>
        <end position="22"/>
    </location>
</feature>
<evidence type="ECO:0000256" key="1">
    <source>
        <dbReference type="SAM" id="SignalP"/>
    </source>
</evidence>
<accession>A0A844ZVU9</accession>
<evidence type="ECO:0000313" key="4">
    <source>
        <dbReference type="Proteomes" id="UP000442714"/>
    </source>
</evidence>
<keyword evidence="1" id="KW-0732">Signal</keyword>
<gene>
    <name evidence="3" type="ORF">GRI41_02325</name>
</gene>
<dbReference type="EMBL" id="WTYX01000001">
    <property type="protein sequence ID" value="MXO89649.1"/>
    <property type="molecule type" value="Genomic_DNA"/>
</dbReference>
<dbReference type="PANTHER" id="PTHR36919:SF2">
    <property type="entry name" value="BLL6627 PROTEIN"/>
    <property type="match status" value="1"/>
</dbReference>
<dbReference type="InterPro" id="IPR019223">
    <property type="entry name" value="DUF2147"/>
</dbReference>
<dbReference type="AlphaFoldDB" id="A0A844ZVU9"/>
<keyword evidence="4" id="KW-1185">Reference proteome</keyword>
<dbReference type="Proteomes" id="UP000442714">
    <property type="component" value="Unassembled WGS sequence"/>
</dbReference>
<evidence type="ECO:0000259" key="2">
    <source>
        <dbReference type="Pfam" id="PF09917"/>
    </source>
</evidence>
<proteinExistence type="predicted"/>
<dbReference type="PANTHER" id="PTHR36919">
    <property type="entry name" value="BLR1215 PROTEIN"/>
    <property type="match status" value="1"/>
</dbReference>
<feature type="chain" id="PRO_5032763179" evidence="1">
    <location>
        <begin position="23"/>
        <end position="138"/>
    </location>
</feature>
<dbReference type="Gene3D" id="2.40.128.520">
    <property type="match status" value="1"/>
</dbReference>
<sequence>MIPAKLLLPVIAGLVFAAPAQAAPASIAGNWKADDGKSVIQFYKCGNAMCGKIAKFLVPEPSGGARDTKNPKASLRSRKLLGLRIFWNLAADGSRYKGKGYSPEDGRYFNAQVWRSGNRLNIKGCVVVFCKTATFTRA</sequence>
<feature type="domain" description="DUF2147" evidence="2">
    <location>
        <begin position="29"/>
        <end position="137"/>
    </location>
</feature>
<reference evidence="3 4" key="1">
    <citation type="submission" date="2019-12" db="EMBL/GenBank/DDBJ databases">
        <title>Genomic-based taxomic classification of the family Erythrobacteraceae.</title>
        <authorList>
            <person name="Xu L."/>
        </authorList>
    </citation>
    <scope>NUCLEOTIDE SEQUENCE [LARGE SCALE GENOMIC DNA]</scope>
    <source>
        <strain evidence="3 4">KCTC 52763</strain>
    </source>
</reference>
<dbReference type="OrthoDB" id="9811671at2"/>
<protein>
    <submittedName>
        <fullName evidence="3">DUF2147 domain-containing protein</fullName>
    </submittedName>
</protein>
<evidence type="ECO:0000313" key="3">
    <source>
        <dbReference type="EMBL" id="MXO89649.1"/>
    </source>
</evidence>
<dbReference type="RefSeq" id="WP_160603054.1">
    <property type="nucleotide sequence ID" value="NZ_WTYX01000001.1"/>
</dbReference>
<dbReference type="Pfam" id="PF09917">
    <property type="entry name" value="DUF2147"/>
    <property type="match status" value="1"/>
</dbReference>
<comment type="caution">
    <text evidence="3">The sequence shown here is derived from an EMBL/GenBank/DDBJ whole genome shotgun (WGS) entry which is preliminary data.</text>
</comment>